<name>A0A2S9ID15_9GAMM</name>
<proteinExistence type="predicted"/>
<gene>
    <name evidence="1" type="ORF">CQW29_08955</name>
</gene>
<accession>A0A2S9ID15</accession>
<evidence type="ECO:0000313" key="1">
    <source>
        <dbReference type="EMBL" id="PRD15679.1"/>
    </source>
</evidence>
<dbReference type="Proteomes" id="UP000239181">
    <property type="component" value="Unassembled WGS sequence"/>
</dbReference>
<dbReference type="RefSeq" id="WP_105592392.1">
    <property type="nucleotide sequence ID" value="NZ_PDET01000005.1"/>
</dbReference>
<reference evidence="1 2" key="1">
    <citation type="submission" date="2017-10" db="EMBL/GenBank/DDBJ databases">
        <title>Draft genome of two endophytic bacteria isolated from 'guarana' Paullinia cupana (Mart.) Ducke.</title>
        <authorList>
            <person name="Siqueira K.A."/>
            <person name="Liotti R.G."/>
            <person name="Mendes T.A."/>
            <person name="Soares M.A."/>
        </authorList>
    </citation>
    <scope>NUCLEOTIDE SEQUENCE [LARGE SCALE GENOMIC DNA]</scope>
    <source>
        <strain evidence="1 2">342</strain>
    </source>
</reference>
<evidence type="ECO:0000313" key="2">
    <source>
        <dbReference type="Proteomes" id="UP000239181"/>
    </source>
</evidence>
<dbReference type="EMBL" id="PDET01000005">
    <property type="protein sequence ID" value="PRD15679.1"/>
    <property type="molecule type" value="Genomic_DNA"/>
</dbReference>
<comment type="caution">
    <text evidence="1">The sequence shown here is derived from an EMBL/GenBank/DDBJ whole genome shotgun (WGS) entry which is preliminary data.</text>
</comment>
<organism evidence="1 2">
    <name type="scientific">Pantoea coffeiphila</name>
    <dbReference type="NCBI Taxonomy" id="1465635"/>
    <lineage>
        <taxon>Bacteria</taxon>
        <taxon>Pseudomonadati</taxon>
        <taxon>Pseudomonadota</taxon>
        <taxon>Gammaproteobacteria</taxon>
        <taxon>Enterobacterales</taxon>
        <taxon>Erwiniaceae</taxon>
        <taxon>Pantoea</taxon>
    </lineage>
</organism>
<protein>
    <submittedName>
        <fullName evidence="1">Uncharacterized protein</fullName>
    </submittedName>
</protein>
<dbReference type="AlphaFoldDB" id="A0A2S9ID15"/>
<dbReference type="OrthoDB" id="6463433at2"/>
<sequence>MRDTDVQHALRTQELAMVTRKRNLVAPESLLFPVPEAASACENEGTESSVYGRNGKKVTFTTPKGQKILTSKSEVFNVLLNSAKSTNQPRPASEGVCDLSKYDIVSK</sequence>
<keyword evidence="2" id="KW-1185">Reference proteome</keyword>